<keyword evidence="1" id="KW-1133">Transmembrane helix</keyword>
<keyword evidence="1" id="KW-0812">Transmembrane</keyword>
<evidence type="ECO:0000313" key="2">
    <source>
        <dbReference type="EMBL" id="OWA54222.1"/>
    </source>
</evidence>
<reference evidence="3" key="1">
    <citation type="submission" date="2017-01" db="EMBL/GenBank/DDBJ databases">
        <title>Comparative genomics of anhydrobiosis in the tardigrade Hypsibius dujardini.</title>
        <authorList>
            <person name="Yoshida Y."/>
            <person name="Koutsovoulos G."/>
            <person name="Laetsch D."/>
            <person name="Stevens L."/>
            <person name="Kumar S."/>
            <person name="Horikawa D."/>
            <person name="Ishino K."/>
            <person name="Komine S."/>
            <person name="Tomita M."/>
            <person name="Blaxter M."/>
            <person name="Arakawa K."/>
        </authorList>
    </citation>
    <scope>NUCLEOTIDE SEQUENCE [LARGE SCALE GENOMIC DNA]</scope>
    <source>
        <strain evidence="3">Z151</strain>
    </source>
</reference>
<protein>
    <submittedName>
        <fullName evidence="2">Uncharacterized protein</fullName>
    </submittedName>
</protein>
<feature type="transmembrane region" description="Helical" evidence="1">
    <location>
        <begin position="414"/>
        <end position="433"/>
    </location>
</feature>
<name>A0A9X6NHL9_HYPEX</name>
<proteinExistence type="predicted"/>
<dbReference type="EMBL" id="MTYJ01000382">
    <property type="protein sequence ID" value="OWA54222.1"/>
    <property type="molecule type" value="Genomic_DNA"/>
</dbReference>
<sequence length="434" mass="49155">MASPSEKHDWGKQSRKSKSDLPICQTSVLRWTGFLPFGDSSFGIRPRKFISCAVTCLAVALLIGNVAYSTVAVSRMLREVFAADPDQTASDKPRNGSMKSIKGGWLGNLLYYLADLTAAARSFIVLIIILYKRNRWPALKQHTLELVRACFPGDPDSERRLYRKVKWTSRASLIATTIAYLYWTAVSWVENAKAKNYTSVDVEVVFDPIPFSLTLRQHVELDSVFRTLPFILSLQAHLCGVFVVVILSEVLTGLHFEIAQAGMEVSKEKVQRWGIVHVQMLHFVEEVRGMFQLIFFATYMTDFLDVIGSSAFFLSPDLITSDWSYIHYIGTSCIFGVYATVSVVPLIRVHEKSASLPEAVFILAVTLKAKNDKLATPDPSYVLLDKELRRFEKSCRHYPLMFSGLNYVHFTRELLFGTWTLMVSFLVLVNELFK</sequence>
<organism evidence="2 3">
    <name type="scientific">Hypsibius exemplaris</name>
    <name type="common">Freshwater tardigrade</name>
    <dbReference type="NCBI Taxonomy" id="2072580"/>
    <lineage>
        <taxon>Eukaryota</taxon>
        <taxon>Metazoa</taxon>
        <taxon>Ecdysozoa</taxon>
        <taxon>Tardigrada</taxon>
        <taxon>Eutardigrada</taxon>
        <taxon>Parachela</taxon>
        <taxon>Hypsibioidea</taxon>
        <taxon>Hypsibiidae</taxon>
        <taxon>Hypsibius</taxon>
    </lineage>
</organism>
<comment type="caution">
    <text evidence="2">The sequence shown here is derived from an EMBL/GenBank/DDBJ whole genome shotgun (WGS) entry which is preliminary data.</text>
</comment>
<feature type="transmembrane region" description="Helical" evidence="1">
    <location>
        <begin position="109"/>
        <end position="131"/>
    </location>
</feature>
<accession>A0A9X6NHL9</accession>
<keyword evidence="1" id="KW-0472">Membrane</keyword>
<feature type="transmembrane region" description="Helical" evidence="1">
    <location>
        <begin position="167"/>
        <end position="189"/>
    </location>
</feature>
<feature type="transmembrane region" description="Helical" evidence="1">
    <location>
        <begin position="325"/>
        <end position="347"/>
    </location>
</feature>
<evidence type="ECO:0000313" key="3">
    <source>
        <dbReference type="Proteomes" id="UP000192578"/>
    </source>
</evidence>
<feature type="transmembrane region" description="Helical" evidence="1">
    <location>
        <begin position="290"/>
        <end position="313"/>
    </location>
</feature>
<dbReference type="OrthoDB" id="10669851at2759"/>
<feature type="transmembrane region" description="Helical" evidence="1">
    <location>
        <begin position="49"/>
        <end position="68"/>
    </location>
</feature>
<dbReference type="AlphaFoldDB" id="A0A9X6NHL9"/>
<dbReference type="Proteomes" id="UP000192578">
    <property type="component" value="Unassembled WGS sequence"/>
</dbReference>
<evidence type="ECO:0000256" key="1">
    <source>
        <dbReference type="SAM" id="Phobius"/>
    </source>
</evidence>
<gene>
    <name evidence="2" type="ORF">BV898_18633</name>
</gene>
<feature type="transmembrane region" description="Helical" evidence="1">
    <location>
        <begin position="230"/>
        <end position="254"/>
    </location>
</feature>
<keyword evidence="3" id="KW-1185">Reference proteome</keyword>